<sequence>MVCWPRRTDGNDQRRCDSGDLFGSSGADLSVKRATADAGQRTTTASKLFSKQKPRHALSVVVVVCWKRKRNPTNDDDDWLSPYRNSAPPLQRSSRFSASQAPLFIQ</sequence>
<evidence type="ECO:0000313" key="2">
    <source>
        <dbReference type="EMBL" id="KAL1243747.1"/>
    </source>
</evidence>
<accession>A0ABR3KWI5</accession>
<feature type="compositionally biased region" description="Polar residues" evidence="1">
    <location>
        <begin position="91"/>
        <end position="100"/>
    </location>
</feature>
<dbReference type="EMBL" id="JBEUSY010000165">
    <property type="protein sequence ID" value="KAL1243747.1"/>
    <property type="molecule type" value="Genomic_DNA"/>
</dbReference>
<evidence type="ECO:0000313" key="3">
    <source>
        <dbReference type="Proteomes" id="UP001558632"/>
    </source>
</evidence>
<keyword evidence="3" id="KW-1185">Reference proteome</keyword>
<organism evidence="2 3">
    <name type="scientific">Trichinella spiralis</name>
    <name type="common">Trichina worm</name>
    <dbReference type="NCBI Taxonomy" id="6334"/>
    <lineage>
        <taxon>Eukaryota</taxon>
        <taxon>Metazoa</taxon>
        <taxon>Ecdysozoa</taxon>
        <taxon>Nematoda</taxon>
        <taxon>Enoplea</taxon>
        <taxon>Dorylaimia</taxon>
        <taxon>Trichinellida</taxon>
        <taxon>Trichinellidae</taxon>
        <taxon>Trichinella</taxon>
    </lineage>
</organism>
<dbReference type="Proteomes" id="UP001558632">
    <property type="component" value="Unassembled WGS sequence"/>
</dbReference>
<evidence type="ECO:0000256" key="1">
    <source>
        <dbReference type="SAM" id="MobiDB-lite"/>
    </source>
</evidence>
<reference evidence="2 3" key="1">
    <citation type="submission" date="2024-07" db="EMBL/GenBank/DDBJ databases">
        <title>Enhanced genomic and transcriptomic resources for Trichinella pseudospiralis and T. spiralis underpin the discovery of pronounced molecular differences between stages and species.</title>
        <authorList>
            <person name="Pasi K.K."/>
            <person name="La Rosa G."/>
            <person name="Gomez-Morales M.A."/>
            <person name="Tosini F."/>
            <person name="Sumanam S."/>
            <person name="Young N.D."/>
            <person name="Chang B.C."/>
            <person name="Robin G.B."/>
        </authorList>
    </citation>
    <scope>NUCLEOTIDE SEQUENCE [LARGE SCALE GENOMIC DNA]</scope>
    <source>
        <strain evidence="2">ISS534</strain>
    </source>
</reference>
<name>A0ABR3KWI5_TRISP</name>
<protein>
    <submittedName>
        <fullName evidence="2">Small polypeptide DEVIL</fullName>
    </submittedName>
</protein>
<feature type="region of interest" description="Disordered" evidence="1">
    <location>
        <begin position="70"/>
        <end position="106"/>
    </location>
</feature>
<gene>
    <name evidence="2" type="ORF">TSPI_00718</name>
</gene>
<comment type="caution">
    <text evidence="2">The sequence shown here is derived from an EMBL/GenBank/DDBJ whole genome shotgun (WGS) entry which is preliminary data.</text>
</comment>
<proteinExistence type="predicted"/>